<evidence type="ECO:0000259" key="2">
    <source>
        <dbReference type="PROSITE" id="PS51704"/>
    </source>
</evidence>
<evidence type="ECO:0000313" key="4">
    <source>
        <dbReference type="Proteomes" id="UP000245379"/>
    </source>
</evidence>
<proteinExistence type="predicted"/>
<sequence>MKRISLIFIAIASFAFDAAAQTPQQKLTSLFDKNSREILVAAHRGDWRNEPENSLKGLQNCIQKGIDIVELDLKMTKDSVLVVMHDNTIDRTTNAKGKVSDYTFEQIKTFRLKNGLGRVTNNPIPTFVEMMEAAKDKVIINVDKGNPYLPQVFKVLSQTNTTNQAIVNVYDNMPYDQLVVKNNLPKDAYLMVVVGMKNDDALAIISSYKANKRAIIQPIFDQDTYPAIGEIYKISQSQVIWLNSLWPSLNGGHDDDTAVEDNKKEESWGWLIKHNPKILQTDRPTELMEYLKAQKRHK</sequence>
<dbReference type="Gene3D" id="3.20.20.190">
    <property type="entry name" value="Phosphatidylinositol (PI) phosphodiesterase"/>
    <property type="match status" value="1"/>
</dbReference>
<comment type="caution">
    <text evidence="3">The sequence shown here is derived from an EMBL/GenBank/DDBJ whole genome shotgun (WGS) entry which is preliminary data.</text>
</comment>
<feature type="signal peptide" evidence="1">
    <location>
        <begin position="1"/>
        <end position="20"/>
    </location>
</feature>
<dbReference type="GO" id="GO:0008889">
    <property type="term" value="F:glycerophosphodiester phosphodiesterase activity"/>
    <property type="evidence" value="ECO:0007669"/>
    <property type="project" value="TreeGrafter"/>
</dbReference>
<evidence type="ECO:0000256" key="1">
    <source>
        <dbReference type="SAM" id="SignalP"/>
    </source>
</evidence>
<dbReference type="RefSeq" id="WP_109926190.1">
    <property type="nucleotide sequence ID" value="NZ_QGNZ01000003.1"/>
</dbReference>
<reference evidence="3 4" key="1">
    <citation type="submission" date="2018-05" db="EMBL/GenBank/DDBJ databases">
        <title>Pedobacter paludis sp. nov., isolated from wetland soil.</title>
        <authorList>
            <person name="Zhang Y."/>
            <person name="Wang G."/>
        </authorList>
    </citation>
    <scope>NUCLEOTIDE SEQUENCE [LARGE SCALE GENOMIC DNA]</scope>
    <source>
        <strain evidence="3 4">KCTC22721</strain>
    </source>
</reference>
<dbReference type="InterPro" id="IPR017946">
    <property type="entry name" value="PLC-like_Pdiesterase_TIM-brl"/>
</dbReference>
<dbReference type="InterPro" id="IPR030395">
    <property type="entry name" value="GP_PDE_dom"/>
</dbReference>
<keyword evidence="4" id="KW-1185">Reference proteome</keyword>
<dbReference type="CDD" id="cd08566">
    <property type="entry name" value="GDPD_AtGDE_like"/>
    <property type="match status" value="1"/>
</dbReference>
<dbReference type="SUPFAM" id="SSF51695">
    <property type="entry name" value="PLC-like phosphodiesterases"/>
    <property type="match status" value="1"/>
</dbReference>
<dbReference type="Pfam" id="PF16387">
    <property type="entry name" value="DUF4996"/>
    <property type="match status" value="1"/>
</dbReference>
<feature type="domain" description="GP-PDE" evidence="2">
    <location>
        <begin position="38"/>
        <end position="291"/>
    </location>
</feature>
<name>A0A317ELS6_9SPHI</name>
<dbReference type="GO" id="GO:0005886">
    <property type="term" value="C:plasma membrane"/>
    <property type="evidence" value="ECO:0007669"/>
    <property type="project" value="TreeGrafter"/>
</dbReference>
<accession>A0A317ELS6</accession>
<dbReference type="InterPro" id="IPR032160">
    <property type="entry name" value="DUF4996"/>
</dbReference>
<dbReference type="PANTHER" id="PTHR46320">
    <property type="entry name" value="GLYCEROPHOSPHODIESTER PHOSPHODIESTERASE 1"/>
    <property type="match status" value="1"/>
</dbReference>
<dbReference type="GO" id="GO:0006644">
    <property type="term" value="P:phospholipid metabolic process"/>
    <property type="evidence" value="ECO:0007669"/>
    <property type="project" value="TreeGrafter"/>
</dbReference>
<dbReference type="Proteomes" id="UP000245379">
    <property type="component" value="Unassembled WGS sequence"/>
</dbReference>
<dbReference type="GO" id="GO:0070291">
    <property type="term" value="P:N-acylethanolamine metabolic process"/>
    <property type="evidence" value="ECO:0007669"/>
    <property type="project" value="TreeGrafter"/>
</dbReference>
<dbReference type="PROSITE" id="PS51704">
    <property type="entry name" value="GP_PDE"/>
    <property type="match status" value="1"/>
</dbReference>
<gene>
    <name evidence="3" type="ORF">DHW03_12485</name>
</gene>
<organism evidence="3 4">
    <name type="scientific">Pedobacter yonginense</name>
    <dbReference type="NCBI Taxonomy" id="651869"/>
    <lineage>
        <taxon>Bacteria</taxon>
        <taxon>Pseudomonadati</taxon>
        <taxon>Bacteroidota</taxon>
        <taxon>Sphingobacteriia</taxon>
        <taxon>Sphingobacteriales</taxon>
        <taxon>Sphingobacteriaceae</taxon>
        <taxon>Pedobacter</taxon>
    </lineage>
</organism>
<dbReference type="OrthoDB" id="384721at2"/>
<dbReference type="Pfam" id="PF03009">
    <property type="entry name" value="GDPD"/>
    <property type="match status" value="1"/>
</dbReference>
<dbReference type="AlphaFoldDB" id="A0A317ELS6"/>
<feature type="chain" id="PRO_5016356997" evidence="1">
    <location>
        <begin position="21"/>
        <end position="298"/>
    </location>
</feature>
<dbReference type="PANTHER" id="PTHR46320:SF1">
    <property type="entry name" value="GLYCEROPHOSPHODIESTER PHOSPHODIESTERASE 1"/>
    <property type="match status" value="1"/>
</dbReference>
<dbReference type="EMBL" id="QGNZ01000003">
    <property type="protein sequence ID" value="PWS26843.1"/>
    <property type="molecule type" value="Genomic_DNA"/>
</dbReference>
<protein>
    <submittedName>
        <fullName evidence="3">Glycerophosphodiester phosphodiesterase</fullName>
    </submittedName>
</protein>
<evidence type="ECO:0000313" key="3">
    <source>
        <dbReference type="EMBL" id="PWS26843.1"/>
    </source>
</evidence>
<dbReference type="GO" id="GO:0006580">
    <property type="term" value="P:ethanolamine metabolic process"/>
    <property type="evidence" value="ECO:0007669"/>
    <property type="project" value="TreeGrafter"/>
</dbReference>
<keyword evidence="1" id="KW-0732">Signal</keyword>